<evidence type="ECO:0000256" key="2">
    <source>
        <dbReference type="SAM" id="MobiDB-lite"/>
    </source>
</evidence>
<reference evidence="4 5" key="1">
    <citation type="journal article" date="2024" name="Science">
        <title>Giant polyketide synthase enzymes in the biosynthesis of giant marine polyether toxins.</title>
        <authorList>
            <person name="Fallon T.R."/>
            <person name="Shende V.V."/>
            <person name="Wierzbicki I.H."/>
            <person name="Pendleton A.L."/>
            <person name="Watervoot N.F."/>
            <person name="Auber R.P."/>
            <person name="Gonzalez D.J."/>
            <person name="Wisecaver J.H."/>
            <person name="Moore B.S."/>
        </authorList>
    </citation>
    <scope>NUCLEOTIDE SEQUENCE [LARGE SCALE GENOMIC DNA]</scope>
    <source>
        <strain evidence="4 5">12B1</strain>
    </source>
</reference>
<evidence type="ECO:0000313" key="4">
    <source>
        <dbReference type="EMBL" id="KAL1508475.1"/>
    </source>
</evidence>
<dbReference type="AlphaFoldDB" id="A0AB34J0Q4"/>
<feature type="compositionally biased region" description="Low complexity" evidence="2">
    <location>
        <begin position="488"/>
        <end position="497"/>
    </location>
</feature>
<sequence>MRRIPLLLPGASCPPAHAANLTADTELNCSYWATDGECEANGAWMRKACAASCALRRACEEEAWGEACAAGLECALRADEAAAEECVGVAARGGCRAAAWRGARRTVDCRLSCSLLDPPSVERHVARRLLEAEHHFHRSSTARGGADDKRTSWHARTLTTSLPCLPLPSVPLQPSLQTSCIVERMLVLMAHDSSLDNTRELTSRHASLDEARLSVGSPTPSSVDEAFPTLHPASPLLLPRSIAANRAAWSQVLQPVVRAVCAGHPATLVVLGCEHSNRQEVLEADGGLLQYAVAQLLAAMALAHASPPPLALTWQAWHEGGPVDALSSGSFLKKPPSRHLRPIMIRGASGVRCAAQQAAKTVQSLDGAARETQLLCLRVGSRGAVPSRGCLRVLLPPSACGRALSVPPSYATPPSFEEEVAATMRTSHAQLLVYALSADEGCVRDAGDAALSEASPLASSATDVRSSPASPSAFLCATSSPSQHLSCSPTPFASHPFSPSPSPPPSCFRSPSPTSSVAASPSPSLSPSASSPALSDRLFPLEGSREAALRSVLEAAEAGGARSSPAKEALIAELRAAHARLARWREYENGVQQQLAGLQLEAAALQLRRRSDQRKSWEKAAPAEKTSIAPCTRPTAKAERGESPAAEFTATAVDAAVAARTEEECSATAALRAEHRSLLLRLRALEITKKARAIAAQRLREEMVEQLASAASELRGVEQVNQQLEGRLKAHSLARREQQARVASLRNQLQQLTAEMSFSSSPFSVELY</sequence>
<dbReference type="PANTHER" id="PTHR48184:SF3">
    <property type="entry name" value="SCP DOMAIN-CONTAINING PROTEIN"/>
    <property type="match status" value="1"/>
</dbReference>
<evidence type="ECO:0000313" key="5">
    <source>
        <dbReference type="Proteomes" id="UP001515480"/>
    </source>
</evidence>
<evidence type="ECO:0000259" key="3">
    <source>
        <dbReference type="Pfam" id="PF01549"/>
    </source>
</evidence>
<keyword evidence="5" id="KW-1185">Reference proteome</keyword>
<dbReference type="Proteomes" id="UP001515480">
    <property type="component" value="Unassembled WGS sequence"/>
</dbReference>
<dbReference type="PANTHER" id="PTHR48184">
    <property type="entry name" value="RICIN B-TYPE LECTIN DOMAIN-CONTAINING PROTEIN"/>
    <property type="match status" value="1"/>
</dbReference>
<feature type="compositionally biased region" description="Basic and acidic residues" evidence="2">
    <location>
        <begin position="613"/>
        <end position="622"/>
    </location>
</feature>
<organism evidence="4 5">
    <name type="scientific">Prymnesium parvum</name>
    <name type="common">Toxic golden alga</name>
    <dbReference type="NCBI Taxonomy" id="97485"/>
    <lineage>
        <taxon>Eukaryota</taxon>
        <taxon>Haptista</taxon>
        <taxon>Haptophyta</taxon>
        <taxon>Prymnesiophyceae</taxon>
        <taxon>Prymnesiales</taxon>
        <taxon>Prymnesiaceae</taxon>
        <taxon>Prymnesium</taxon>
    </lineage>
</organism>
<feature type="domain" description="ShKT" evidence="3">
    <location>
        <begin position="24"/>
        <end position="54"/>
    </location>
</feature>
<feature type="region of interest" description="Disordered" evidence="2">
    <location>
        <begin position="613"/>
        <end position="645"/>
    </location>
</feature>
<dbReference type="Pfam" id="PF01549">
    <property type="entry name" value="ShK"/>
    <property type="match status" value="1"/>
</dbReference>
<feature type="compositionally biased region" description="Low complexity" evidence="2">
    <location>
        <begin position="507"/>
        <end position="535"/>
    </location>
</feature>
<evidence type="ECO:0000256" key="1">
    <source>
        <dbReference type="SAM" id="Coils"/>
    </source>
</evidence>
<dbReference type="InterPro" id="IPR003582">
    <property type="entry name" value="ShKT_dom"/>
</dbReference>
<proteinExistence type="predicted"/>
<accession>A0AB34J0Q4</accession>
<feature type="region of interest" description="Disordered" evidence="2">
    <location>
        <begin position="487"/>
        <end position="536"/>
    </location>
</feature>
<feature type="coiled-coil region" evidence="1">
    <location>
        <begin position="707"/>
        <end position="755"/>
    </location>
</feature>
<dbReference type="EMBL" id="JBGBPQ010000016">
    <property type="protein sequence ID" value="KAL1508475.1"/>
    <property type="molecule type" value="Genomic_DNA"/>
</dbReference>
<gene>
    <name evidence="4" type="ORF">AB1Y20_004576</name>
</gene>
<name>A0AB34J0Q4_PRYPA</name>
<keyword evidence="1" id="KW-0175">Coiled coil</keyword>
<protein>
    <recommendedName>
        <fullName evidence="3">ShKT domain-containing protein</fullName>
    </recommendedName>
</protein>
<comment type="caution">
    <text evidence="4">The sequence shown here is derived from an EMBL/GenBank/DDBJ whole genome shotgun (WGS) entry which is preliminary data.</text>
</comment>